<reference evidence="2 3" key="1">
    <citation type="journal article" date="2020" name="ISME J.">
        <title>Uncovering the hidden diversity of litter-decomposition mechanisms in mushroom-forming fungi.</title>
        <authorList>
            <person name="Floudas D."/>
            <person name="Bentzer J."/>
            <person name="Ahren D."/>
            <person name="Johansson T."/>
            <person name="Persson P."/>
            <person name="Tunlid A."/>
        </authorList>
    </citation>
    <scope>NUCLEOTIDE SEQUENCE [LARGE SCALE GENOMIC DNA]</scope>
    <source>
        <strain evidence="2 3">CBS 661.87</strain>
    </source>
</reference>
<keyword evidence="1" id="KW-1133">Transmembrane helix</keyword>
<evidence type="ECO:0000256" key="1">
    <source>
        <dbReference type="SAM" id="Phobius"/>
    </source>
</evidence>
<keyword evidence="1" id="KW-0812">Transmembrane</keyword>
<accession>A0A8H5HE08</accession>
<dbReference type="Proteomes" id="UP000565441">
    <property type="component" value="Unassembled WGS sequence"/>
</dbReference>
<organism evidence="2 3">
    <name type="scientific">Tricholomella constricta</name>
    <dbReference type="NCBI Taxonomy" id="117010"/>
    <lineage>
        <taxon>Eukaryota</taxon>
        <taxon>Fungi</taxon>
        <taxon>Dikarya</taxon>
        <taxon>Basidiomycota</taxon>
        <taxon>Agaricomycotina</taxon>
        <taxon>Agaricomycetes</taxon>
        <taxon>Agaricomycetidae</taxon>
        <taxon>Agaricales</taxon>
        <taxon>Tricholomatineae</taxon>
        <taxon>Lyophyllaceae</taxon>
        <taxon>Tricholomella</taxon>
    </lineage>
</organism>
<feature type="transmembrane region" description="Helical" evidence="1">
    <location>
        <begin position="95"/>
        <end position="114"/>
    </location>
</feature>
<comment type="caution">
    <text evidence="2">The sequence shown here is derived from an EMBL/GenBank/DDBJ whole genome shotgun (WGS) entry which is preliminary data.</text>
</comment>
<name>A0A8H5HE08_9AGAR</name>
<evidence type="ECO:0000313" key="3">
    <source>
        <dbReference type="Proteomes" id="UP000565441"/>
    </source>
</evidence>
<dbReference type="EMBL" id="JAACJP010000010">
    <property type="protein sequence ID" value="KAF5381796.1"/>
    <property type="molecule type" value="Genomic_DNA"/>
</dbReference>
<proteinExistence type="predicted"/>
<sequence length="115" mass="12326">MNVPSLTSYPKVNAPAKVARTGMHARPMMVAAIIHARRRATARPPKRIVPFLVQPLQIPAHLRLEAALQVVGLLLDHRAPARAVLRALPGDQLEIAAVFVPVLALTVLVVPFGGA</sequence>
<keyword evidence="1" id="KW-0472">Membrane</keyword>
<dbReference type="AlphaFoldDB" id="A0A8H5HE08"/>
<protein>
    <submittedName>
        <fullName evidence="2">Uncharacterized protein</fullName>
    </submittedName>
</protein>
<keyword evidence="3" id="KW-1185">Reference proteome</keyword>
<gene>
    <name evidence="2" type="ORF">D9615_005439</name>
</gene>
<evidence type="ECO:0000313" key="2">
    <source>
        <dbReference type="EMBL" id="KAF5381796.1"/>
    </source>
</evidence>